<accession>Q0FYY1</accession>
<dbReference type="Pfam" id="PF10805">
    <property type="entry name" value="DUF2730"/>
    <property type="match status" value="1"/>
</dbReference>
<dbReference type="InterPro" id="IPR020269">
    <property type="entry name" value="Phage_Mu_Releasin"/>
</dbReference>
<evidence type="ECO:0000313" key="2">
    <source>
        <dbReference type="EMBL" id="EAU40177.1"/>
    </source>
</evidence>
<sequence length="120" mass="13091">MGLVVAGLVITVVLGVVFILKWTGFTAFGDRSKLVDAKAIVKVSEGVDAIATDLKNLDRRVAAVEKDVGDRATRQEVHDLQLSIARMEGRFDLMEASMKAIGGSVTRMEDFLLRISERGK</sequence>
<dbReference type="EMBL" id="AATP01000009">
    <property type="protein sequence ID" value="EAU40177.1"/>
    <property type="molecule type" value="Genomic_DNA"/>
</dbReference>
<comment type="caution">
    <text evidence="2">The sequence shown here is derived from an EMBL/GenBank/DDBJ whole genome shotgun (WGS) entry which is preliminary data.</text>
</comment>
<proteinExistence type="predicted"/>
<name>Q0FYY1_9HYPH</name>
<dbReference type="AlphaFoldDB" id="Q0FYY1"/>
<evidence type="ECO:0000256" key="1">
    <source>
        <dbReference type="SAM" id="Phobius"/>
    </source>
</evidence>
<organism evidence="2 3">
    <name type="scientific">Fulvimarina pelagi HTCC2506</name>
    <dbReference type="NCBI Taxonomy" id="314231"/>
    <lineage>
        <taxon>Bacteria</taxon>
        <taxon>Pseudomonadati</taxon>
        <taxon>Pseudomonadota</taxon>
        <taxon>Alphaproteobacteria</taxon>
        <taxon>Hyphomicrobiales</taxon>
        <taxon>Aurantimonadaceae</taxon>
        <taxon>Fulvimarina</taxon>
    </lineage>
</organism>
<gene>
    <name evidence="2" type="ORF">FP2506_11492</name>
</gene>
<reference evidence="2 3" key="1">
    <citation type="journal article" date="2010" name="J. Bacteriol.">
        <title>Genome sequence of Fulvimarina pelagi HTCC2506T, a Mn(II)-oxidizing alphaproteobacterium possessing an aerobic anoxygenic photosynthetic gene cluster and Xanthorhodopsin.</title>
        <authorList>
            <person name="Kang I."/>
            <person name="Oh H.M."/>
            <person name="Lim S.I."/>
            <person name="Ferriera S."/>
            <person name="Giovannoni S.J."/>
            <person name="Cho J.C."/>
        </authorList>
    </citation>
    <scope>NUCLEOTIDE SEQUENCE [LARGE SCALE GENOMIC DNA]</scope>
    <source>
        <strain evidence="2 3">HTCC2506</strain>
    </source>
</reference>
<keyword evidence="1" id="KW-0812">Transmembrane</keyword>
<dbReference type="HOGENOM" id="CLU_2046253_0_0_5"/>
<dbReference type="STRING" id="217511.GCA_001463845_01037"/>
<dbReference type="Proteomes" id="UP000004310">
    <property type="component" value="Unassembled WGS sequence"/>
</dbReference>
<evidence type="ECO:0000313" key="3">
    <source>
        <dbReference type="Proteomes" id="UP000004310"/>
    </source>
</evidence>
<keyword evidence="1" id="KW-1133">Transmembrane helix</keyword>
<keyword evidence="1" id="KW-0472">Membrane</keyword>
<evidence type="ECO:0008006" key="4">
    <source>
        <dbReference type="Google" id="ProtNLM"/>
    </source>
</evidence>
<protein>
    <recommendedName>
        <fullName evidence="4">DUF2730 family protein</fullName>
    </recommendedName>
</protein>
<keyword evidence="3" id="KW-1185">Reference proteome</keyword>
<feature type="transmembrane region" description="Helical" evidence="1">
    <location>
        <begin position="6"/>
        <end position="28"/>
    </location>
</feature>